<evidence type="ECO:0000256" key="1">
    <source>
        <dbReference type="ARBA" id="ARBA00004651"/>
    </source>
</evidence>
<dbReference type="Proteomes" id="UP000461585">
    <property type="component" value="Unassembled WGS sequence"/>
</dbReference>
<evidence type="ECO:0000313" key="8">
    <source>
        <dbReference type="Proteomes" id="UP000461585"/>
    </source>
</evidence>
<dbReference type="InterPro" id="IPR043428">
    <property type="entry name" value="LivM-like"/>
</dbReference>
<accession>A0A7X5KLU2</accession>
<sequence>MGMGVVNNYMTGILIFTGINIIMAASLNLATGYLGQLVLGHAGFMAIGAYAAALFALNTEMPDLPTLVGGMAIGGAVAGLFGILIGIPALRLRGDYLGIVTLGFGEIIRIALLNLPFTGGAAGLRRIPKLVNFNILYVAVVLTITFLFLFVRSRHGRAIHSIKEDEIAAESVGIPTTFYKVYGFAVSAFLAGVGGSLFAFYQSILDPRKFTFMLSVEFFIIVVLGGMGSITGTILAALLLSFANEFLYSVENFRLVIYALLLITMMIFKPDGLLGTREFSLNGLLDRVKTLVGKSFPKSKR</sequence>
<reference evidence="7 8" key="1">
    <citation type="submission" date="2020-01" db="EMBL/GenBank/DDBJ databases">
        <title>Anaeroalcalibacter tamaniensis gen. nov., sp. nov., moderately halophilic strictly anaerobic fermenter bacterium from mud volcano of Taman peninsula.</title>
        <authorList>
            <person name="Frolova A."/>
            <person name="Merkel A.Y."/>
            <person name="Slobodkin A.I."/>
        </authorList>
    </citation>
    <scope>NUCLEOTIDE SEQUENCE [LARGE SCALE GENOMIC DNA]</scope>
    <source>
        <strain evidence="7 8">F-3ap</strain>
    </source>
</reference>
<name>A0A7X5KLU2_9FIRM</name>
<evidence type="ECO:0000256" key="6">
    <source>
        <dbReference type="SAM" id="Phobius"/>
    </source>
</evidence>
<organism evidence="7 8">
    <name type="scientific">Anaerotalea alkaliphila</name>
    <dbReference type="NCBI Taxonomy" id="2662126"/>
    <lineage>
        <taxon>Bacteria</taxon>
        <taxon>Bacillati</taxon>
        <taxon>Bacillota</taxon>
        <taxon>Clostridia</taxon>
        <taxon>Eubacteriales</taxon>
        <taxon>Anaerotalea</taxon>
    </lineage>
</organism>
<feature type="transmembrane region" description="Helical" evidence="6">
    <location>
        <begin position="12"/>
        <end position="31"/>
    </location>
</feature>
<dbReference type="InterPro" id="IPR001851">
    <property type="entry name" value="ABC_transp_permease"/>
</dbReference>
<comment type="subcellular location">
    <subcellularLocation>
        <location evidence="1">Cell membrane</location>
        <topology evidence="1">Multi-pass membrane protein</topology>
    </subcellularLocation>
</comment>
<dbReference type="AlphaFoldDB" id="A0A7X5KLU2"/>
<dbReference type="GO" id="GO:0005886">
    <property type="term" value="C:plasma membrane"/>
    <property type="evidence" value="ECO:0007669"/>
    <property type="project" value="UniProtKB-SubCell"/>
</dbReference>
<evidence type="ECO:0000313" key="7">
    <source>
        <dbReference type="EMBL" id="NDL66269.1"/>
    </source>
</evidence>
<proteinExistence type="predicted"/>
<comment type="caution">
    <text evidence="7">The sequence shown here is derived from an EMBL/GenBank/DDBJ whole genome shotgun (WGS) entry which is preliminary data.</text>
</comment>
<keyword evidence="8" id="KW-1185">Reference proteome</keyword>
<feature type="transmembrane region" description="Helical" evidence="6">
    <location>
        <begin position="37"/>
        <end position="57"/>
    </location>
</feature>
<protein>
    <submittedName>
        <fullName evidence="7">Branched-chain amino acid ABC transporter permease</fullName>
    </submittedName>
</protein>
<gene>
    <name evidence="7" type="ORF">GXN74_00725</name>
</gene>
<dbReference type="Pfam" id="PF02653">
    <property type="entry name" value="BPD_transp_2"/>
    <property type="match status" value="1"/>
</dbReference>
<feature type="transmembrane region" description="Helical" evidence="6">
    <location>
        <begin position="130"/>
        <end position="151"/>
    </location>
</feature>
<dbReference type="CDD" id="cd06581">
    <property type="entry name" value="TM_PBP1_LivM_like"/>
    <property type="match status" value="1"/>
</dbReference>
<feature type="transmembrane region" description="Helical" evidence="6">
    <location>
        <begin position="246"/>
        <end position="268"/>
    </location>
</feature>
<feature type="transmembrane region" description="Helical" evidence="6">
    <location>
        <begin position="212"/>
        <end position="240"/>
    </location>
</feature>
<evidence type="ECO:0000256" key="2">
    <source>
        <dbReference type="ARBA" id="ARBA00022475"/>
    </source>
</evidence>
<dbReference type="GO" id="GO:0015658">
    <property type="term" value="F:branched-chain amino acid transmembrane transporter activity"/>
    <property type="evidence" value="ECO:0007669"/>
    <property type="project" value="InterPro"/>
</dbReference>
<dbReference type="PANTHER" id="PTHR30482">
    <property type="entry name" value="HIGH-AFFINITY BRANCHED-CHAIN AMINO ACID TRANSPORT SYSTEM PERMEASE"/>
    <property type="match status" value="1"/>
</dbReference>
<keyword evidence="2" id="KW-1003">Cell membrane</keyword>
<evidence type="ECO:0000256" key="5">
    <source>
        <dbReference type="ARBA" id="ARBA00023136"/>
    </source>
</evidence>
<keyword evidence="5 6" id="KW-0472">Membrane</keyword>
<evidence type="ECO:0000256" key="4">
    <source>
        <dbReference type="ARBA" id="ARBA00022989"/>
    </source>
</evidence>
<dbReference type="EMBL" id="JAAEEH010000001">
    <property type="protein sequence ID" value="NDL66269.1"/>
    <property type="molecule type" value="Genomic_DNA"/>
</dbReference>
<keyword evidence="3 6" id="KW-0812">Transmembrane</keyword>
<dbReference type="PANTHER" id="PTHR30482:SF10">
    <property type="entry name" value="HIGH-AFFINITY BRANCHED-CHAIN AMINO ACID TRANSPORT PROTEIN BRAE"/>
    <property type="match status" value="1"/>
</dbReference>
<feature type="transmembrane region" description="Helical" evidence="6">
    <location>
        <begin position="181"/>
        <end position="200"/>
    </location>
</feature>
<keyword evidence="4 6" id="KW-1133">Transmembrane helix</keyword>
<evidence type="ECO:0000256" key="3">
    <source>
        <dbReference type="ARBA" id="ARBA00022692"/>
    </source>
</evidence>
<feature type="transmembrane region" description="Helical" evidence="6">
    <location>
        <begin position="64"/>
        <end position="90"/>
    </location>
</feature>
<feature type="transmembrane region" description="Helical" evidence="6">
    <location>
        <begin position="96"/>
        <end position="118"/>
    </location>
</feature>